<dbReference type="OrthoDB" id="1929763at2759"/>
<name>A0A6A1W8T6_9ROSI</name>
<proteinExistence type="predicted"/>
<feature type="transmembrane region" description="Helical" evidence="1">
    <location>
        <begin position="99"/>
        <end position="119"/>
    </location>
</feature>
<keyword evidence="1" id="KW-0812">Transmembrane</keyword>
<keyword evidence="1" id="KW-0472">Membrane</keyword>
<feature type="chain" id="PRO_5025521925" evidence="2">
    <location>
        <begin position="24"/>
        <end position="137"/>
    </location>
</feature>
<dbReference type="PANTHER" id="PTHR35718">
    <property type="entry name" value="EXPRESSED PROTEIN"/>
    <property type="match status" value="1"/>
</dbReference>
<dbReference type="AlphaFoldDB" id="A0A6A1W8T6"/>
<keyword evidence="4" id="KW-1185">Reference proteome</keyword>
<keyword evidence="2" id="KW-0732">Signal</keyword>
<organism evidence="3 4">
    <name type="scientific">Morella rubra</name>
    <name type="common">Chinese bayberry</name>
    <dbReference type="NCBI Taxonomy" id="262757"/>
    <lineage>
        <taxon>Eukaryota</taxon>
        <taxon>Viridiplantae</taxon>
        <taxon>Streptophyta</taxon>
        <taxon>Embryophyta</taxon>
        <taxon>Tracheophyta</taxon>
        <taxon>Spermatophyta</taxon>
        <taxon>Magnoliopsida</taxon>
        <taxon>eudicotyledons</taxon>
        <taxon>Gunneridae</taxon>
        <taxon>Pentapetalae</taxon>
        <taxon>rosids</taxon>
        <taxon>fabids</taxon>
        <taxon>Fagales</taxon>
        <taxon>Myricaceae</taxon>
        <taxon>Morella</taxon>
    </lineage>
</organism>
<reference evidence="3 4" key="1">
    <citation type="journal article" date="2019" name="Plant Biotechnol. J.">
        <title>The red bayberry genome and genetic basis of sex determination.</title>
        <authorList>
            <person name="Jia H.M."/>
            <person name="Jia H.J."/>
            <person name="Cai Q.L."/>
            <person name="Wang Y."/>
            <person name="Zhao H.B."/>
            <person name="Yang W.F."/>
            <person name="Wang G.Y."/>
            <person name="Li Y.H."/>
            <person name="Zhan D.L."/>
            <person name="Shen Y.T."/>
            <person name="Niu Q.F."/>
            <person name="Chang L."/>
            <person name="Qiu J."/>
            <person name="Zhao L."/>
            <person name="Xie H.B."/>
            <person name="Fu W.Y."/>
            <person name="Jin J."/>
            <person name="Li X.W."/>
            <person name="Jiao Y."/>
            <person name="Zhou C.C."/>
            <person name="Tu T."/>
            <person name="Chai C.Y."/>
            <person name="Gao J.L."/>
            <person name="Fan L.J."/>
            <person name="van de Weg E."/>
            <person name="Wang J.Y."/>
            <person name="Gao Z.S."/>
        </authorList>
    </citation>
    <scope>NUCLEOTIDE SEQUENCE [LARGE SCALE GENOMIC DNA]</scope>
    <source>
        <tissue evidence="3">Leaves</tissue>
    </source>
</reference>
<keyword evidence="1" id="KW-1133">Transmembrane helix</keyword>
<evidence type="ECO:0000256" key="1">
    <source>
        <dbReference type="SAM" id="Phobius"/>
    </source>
</evidence>
<feature type="signal peptide" evidence="2">
    <location>
        <begin position="1"/>
        <end position="23"/>
    </location>
</feature>
<sequence length="137" mass="14900">MSHAVSSFVLFFSSLTILSIVRAQDRAPHGLSNENPIAFSPSAYDFFHPDTHTKDPCSLNNCSPLTVAAQVVEATRAHESRFPTSQTQHGRSRMGAGGIAGIVFGFVFAVLLTMGVYYVRITRRANVKMANSVRPDA</sequence>
<gene>
    <name evidence="3" type="ORF">CJ030_MR2G024022</name>
</gene>
<evidence type="ECO:0000313" key="3">
    <source>
        <dbReference type="EMBL" id="KAB1221669.1"/>
    </source>
</evidence>
<evidence type="ECO:0000313" key="4">
    <source>
        <dbReference type="Proteomes" id="UP000516437"/>
    </source>
</evidence>
<comment type="caution">
    <text evidence="3">The sequence shown here is derived from an EMBL/GenBank/DDBJ whole genome shotgun (WGS) entry which is preliminary data.</text>
</comment>
<dbReference type="EMBL" id="RXIC02000020">
    <property type="protein sequence ID" value="KAB1221669.1"/>
    <property type="molecule type" value="Genomic_DNA"/>
</dbReference>
<evidence type="ECO:0000256" key="2">
    <source>
        <dbReference type="SAM" id="SignalP"/>
    </source>
</evidence>
<protein>
    <submittedName>
        <fullName evidence="3">Uncharacterized protein</fullName>
    </submittedName>
</protein>
<dbReference type="PANTHER" id="PTHR35718:SF1">
    <property type="entry name" value="EXPRESSED PROTEIN"/>
    <property type="match status" value="1"/>
</dbReference>
<accession>A0A6A1W8T6</accession>
<dbReference type="Proteomes" id="UP000516437">
    <property type="component" value="Chromosome 2"/>
</dbReference>